<dbReference type="EMBL" id="MU855679">
    <property type="protein sequence ID" value="KAK3900361.1"/>
    <property type="molecule type" value="Genomic_DNA"/>
</dbReference>
<evidence type="ECO:0000313" key="3">
    <source>
        <dbReference type="EMBL" id="KAK3900361.1"/>
    </source>
</evidence>
<feature type="region of interest" description="Disordered" evidence="1">
    <location>
        <begin position="281"/>
        <end position="315"/>
    </location>
</feature>
<comment type="caution">
    <text evidence="3">The sequence shown here is derived from an EMBL/GenBank/DDBJ whole genome shotgun (WGS) entry which is preliminary data.</text>
</comment>
<evidence type="ECO:0008006" key="5">
    <source>
        <dbReference type="Google" id="ProtNLM"/>
    </source>
</evidence>
<proteinExistence type="predicted"/>
<keyword evidence="4" id="KW-1185">Reference proteome</keyword>
<gene>
    <name evidence="3" type="ORF">C8A05DRAFT_36012</name>
</gene>
<evidence type="ECO:0000256" key="1">
    <source>
        <dbReference type="SAM" id="MobiDB-lite"/>
    </source>
</evidence>
<keyword evidence="2" id="KW-0732">Signal</keyword>
<feature type="compositionally biased region" description="Gly residues" evidence="1">
    <location>
        <begin position="284"/>
        <end position="307"/>
    </location>
</feature>
<name>A0AAN6MGE0_9PEZI</name>
<reference evidence="3" key="2">
    <citation type="submission" date="2023-05" db="EMBL/GenBank/DDBJ databases">
        <authorList>
            <consortium name="Lawrence Berkeley National Laboratory"/>
            <person name="Steindorff A."/>
            <person name="Hensen N."/>
            <person name="Bonometti L."/>
            <person name="Westerberg I."/>
            <person name="Brannstrom I.O."/>
            <person name="Guillou S."/>
            <person name="Cros-Aarteil S."/>
            <person name="Calhoun S."/>
            <person name="Haridas S."/>
            <person name="Kuo A."/>
            <person name="Mondo S."/>
            <person name="Pangilinan J."/>
            <person name="Riley R."/>
            <person name="Labutti K."/>
            <person name="Andreopoulos B."/>
            <person name="Lipzen A."/>
            <person name="Chen C."/>
            <person name="Yanf M."/>
            <person name="Daum C."/>
            <person name="Ng V."/>
            <person name="Clum A."/>
            <person name="Ohm R."/>
            <person name="Martin F."/>
            <person name="Silar P."/>
            <person name="Natvig D."/>
            <person name="Lalanne C."/>
            <person name="Gautier V."/>
            <person name="Ament-Velasquez S.L."/>
            <person name="Kruys A."/>
            <person name="Hutchinson M.I."/>
            <person name="Powell A.J."/>
            <person name="Barry K."/>
            <person name="Miller A.N."/>
            <person name="Grigoriev I.V."/>
            <person name="Debuchy R."/>
            <person name="Gladieux P."/>
            <person name="Thoren M.H."/>
            <person name="Johannesson H."/>
        </authorList>
    </citation>
    <scope>NUCLEOTIDE SEQUENCE</scope>
    <source>
        <strain evidence="3">CBS 103.79</strain>
    </source>
</reference>
<dbReference type="AlphaFoldDB" id="A0AAN6MGE0"/>
<feature type="chain" id="PRO_5042975778" description="Conidiation-specific protein 13" evidence="2">
    <location>
        <begin position="20"/>
        <end position="341"/>
    </location>
</feature>
<protein>
    <recommendedName>
        <fullName evidence="5">Conidiation-specific protein 13</fullName>
    </recommendedName>
</protein>
<organism evidence="3 4">
    <name type="scientific">Staphylotrichum tortipilum</name>
    <dbReference type="NCBI Taxonomy" id="2831512"/>
    <lineage>
        <taxon>Eukaryota</taxon>
        <taxon>Fungi</taxon>
        <taxon>Dikarya</taxon>
        <taxon>Ascomycota</taxon>
        <taxon>Pezizomycotina</taxon>
        <taxon>Sordariomycetes</taxon>
        <taxon>Sordariomycetidae</taxon>
        <taxon>Sordariales</taxon>
        <taxon>Chaetomiaceae</taxon>
        <taxon>Staphylotrichum</taxon>
    </lineage>
</organism>
<evidence type="ECO:0000313" key="4">
    <source>
        <dbReference type="Proteomes" id="UP001303889"/>
    </source>
</evidence>
<sequence length="341" mass="35946">MKRLLALALAAAHAPGTLARLHRRDANSNDPYPYCSKSTNADCIADGKYLTPQLDFSIPGDAGDLAFDQYLPAQEFAIARWPSGRMPTPCHKWAVTEDKWDAADFIVYNVTFSDCADTPWVMCHHNLAPKNVSYLATLSSAGLIVGRSEAYFATALIHEVTHAADSNLFSPDMPSPPLANYQATPFSNTSKWRDAVDADGFAISAYGAGSYVENFGETGRAVLLDRIIPGGLSGWVGAKGRDLGKVKRQLAVFAEVSKGVYQVGGKCDAKKKFPFPEVMEVKGVGTGQPNGGTGTEGSTTGGNTGGGDGKKSGARGSEGLVSKWMGMGCAVVAIVVGTGLL</sequence>
<evidence type="ECO:0000256" key="2">
    <source>
        <dbReference type="SAM" id="SignalP"/>
    </source>
</evidence>
<accession>A0AAN6MGE0</accession>
<feature type="signal peptide" evidence="2">
    <location>
        <begin position="1"/>
        <end position="19"/>
    </location>
</feature>
<reference evidence="3" key="1">
    <citation type="journal article" date="2023" name="Mol. Phylogenet. Evol.">
        <title>Genome-scale phylogeny and comparative genomics of the fungal order Sordariales.</title>
        <authorList>
            <person name="Hensen N."/>
            <person name="Bonometti L."/>
            <person name="Westerberg I."/>
            <person name="Brannstrom I.O."/>
            <person name="Guillou S."/>
            <person name="Cros-Aarteil S."/>
            <person name="Calhoun S."/>
            <person name="Haridas S."/>
            <person name="Kuo A."/>
            <person name="Mondo S."/>
            <person name="Pangilinan J."/>
            <person name="Riley R."/>
            <person name="LaButti K."/>
            <person name="Andreopoulos B."/>
            <person name="Lipzen A."/>
            <person name="Chen C."/>
            <person name="Yan M."/>
            <person name="Daum C."/>
            <person name="Ng V."/>
            <person name="Clum A."/>
            <person name="Steindorff A."/>
            <person name="Ohm R.A."/>
            <person name="Martin F."/>
            <person name="Silar P."/>
            <person name="Natvig D.O."/>
            <person name="Lalanne C."/>
            <person name="Gautier V."/>
            <person name="Ament-Velasquez S.L."/>
            <person name="Kruys A."/>
            <person name="Hutchinson M.I."/>
            <person name="Powell A.J."/>
            <person name="Barry K."/>
            <person name="Miller A.N."/>
            <person name="Grigoriev I.V."/>
            <person name="Debuchy R."/>
            <person name="Gladieux P."/>
            <person name="Hiltunen Thoren M."/>
            <person name="Johannesson H."/>
        </authorList>
    </citation>
    <scope>NUCLEOTIDE SEQUENCE</scope>
    <source>
        <strain evidence="3">CBS 103.79</strain>
    </source>
</reference>
<dbReference type="Proteomes" id="UP001303889">
    <property type="component" value="Unassembled WGS sequence"/>
</dbReference>